<dbReference type="SUPFAM" id="SSF48452">
    <property type="entry name" value="TPR-like"/>
    <property type="match status" value="1"/>
</dbReference>
<organism evidence="3 4">
    <name type="scientific">Sediminicola luteus</name>
    <dbReference type="NCBI Taxonomy" id="319238"/>
    <lineage>
        <taxon>Bacteria</taxon>
        <taxon>Pseudomonadati</taxon>
        <taxon>Bacteroidota</taxon>
        <taxon>Flavobacteriia</taxon>
        <taxon>Flavobacteriales</taxon>
        <taxon>Flavobacteriaceae</taxon>
        <taxon>Sediminicola</taxon>
    </lineage>
</organism>
<name>A0A2A4GCN6_9FLAO</name>
<dbReference type="Pfam" id="PF11138">
    <property type="entry name" value="DUF2911"/>
    <property type="match status" value="1"/>
</dbReference>
<feature type="signal peptide" evidence="2">
    <location>
        <begin position="1"/>
        <end position="25"/>
    </location>
</feature>
<proteinExistence type="predicted"/>
<protein>
    <submittedName>
        <fullName evidence="3">Uncharacterized protein</fullName>
    </submittedName>
</protein>
<dbReference type="OrthoDB" id="187854at2"/>
<evidence type="ECO:0000256" key="1">
    <source>
        <dbReference type="PROSITE-ProRule" id="PRU00339"/>
    </source>
</evidence>
<evidence type="ECO:0000313" key="4">
    <source>
        <dbReference type="Proteomes" id="UP000219559"/>
    </source>
</evidence>
<comment type="caution">
    <text evidence="3">The sequence shown here is derived from an EMBL/GenBank/DDBJ whole genome shotgun (WGS) entry which is preliminary data.</text>
</comment>
<feature type="chain" id="PRO_5013105139" evidence="2">
    <location>
        <begin position="26"/>
        <end position="369"/>
    </location>
</feature>
<dbReference type="Gene3D" id="1.25.40.10">
    <property type="entry name" value="Tetratricopeptide repeat domain"/>
    <property type="match status" value="1"/>
</dbReference>
<sequence>MKPFYTNILLGALFTIFMFGPESHAQLNTPRGSQQATVGQRVGITDITVTYSRPAVNGREIYGALVPYGMNDLGFGTSKAAPWRAGANENTTIEFSDAVSLGGQKVAAGTYGFHINIKDADKATVILSKDHTSWGSYFYEEQQDAARIDIDTKEIAHKELLTFEFTELKPNSTVLELQWGTKSFPLTIDVAVNEIVLEDIRKKLKNQPGFQRQTWEQAARYALNNDGDLYEALGWADAAIDGQFFSEKNFTNLSLKSQILSKLGQSEKADQVMAEALTMGDNLELHQYGRQLLGEKNTQKALEIFKMNAKKHKNQWPVNYGLARGYSAQGDYKTATKYLKKALENAPNAASKGRVQANLDKLAKGEDIN</sequence>
<feature type="repeat" description="TPR" evidence="1">
    <location>
        <begin position="316"/>
        <end position="349"/>
    </location>
</feature>
<keyword evidence="1" id="KW-0802">TPR repeat</keyword>
<dbReference type="RefSeq" id="WP_097442231.1">
    <property type="nucleotide sequence ID" value="NZ_NBWU01000001.1"/>
</dbReference>
<dbReference type="Proteomes" id="UP000219559">
    <property type="component" value="Unassembled WGS sequence"/>
</dbReference>
<accession>A0A2A4GCN6</accession>
<dbReference type="InterPro" id="IPR021314">
    <property type="entry name" value="DUF2911"/>
</dbReference>
<gene>
    <name evidence="3" type="ORF">B7P33_05305</name>
</gene>
<keyword evidence="4" id="KW-1185">Reference proteome</keyword>
<dbReference type="InterPro" id="IPR011990">
    <property type="entry name" value="TPR-like_helical_dom_sf"/>
</dbReference>
<keyword evidence="2" id="KW-0732">Signal</keyword>
<dbReference type="InterPro" id="IPR019734">
    <property type="entry name" value="TPR_rpt"/>
</dbReference>
<reference evidence="3 4" key="1">
    <citation type="submission" date="2017-04" db="EMBL/GenBank/DDBJ databases">
        <title>A new member of the family Flavobacteriaceae isolated from ascidians.</title>
        <authorList>
            <person name="Chen L."/>
        </authorList>
    </citation>
    <scope>NUCLEOTIDE SEQUENCE [LARGE SCALE GENOMIC DNA]</scope>
    <source>
        <strain evidence="3 4">HQA918</strain>
    </source>
</reference>
<dbReference type="AlphaFoldDB" id="A0A2A4GCN6"/>
<dbReference type="Pfam" id="PF13181">
    <property type="entry name" value="TPR_8"/>
    <property type="match status" value="1"/>
</dbReference>
<evidence type="ECO:0000256" key="2">
    <source>
        <dbReference type="SAM" id="SignalP"/>
    </source>
</evidence>
<evidence type="ECO:0000313" key="3">
    <source>
        <dbReference type="EMBL" id="PCE66709.1"/>
    </source>
</evidence>
<dbReference type="EMBL" id="NBWU01000001">
    <property type="protein sequence ID" value="PCE66709.1"/>
    <property type="molecule type" value="Genomic_DNA"/>
</dbReference>
<dbReference type="PROSITE" id="PS50005">
    <property type="entry name" value="TPR"/>
    <property type="match status" value="1"/>
</dbReference>